<dbReference type="InterPro" id="IPR026893">
    <property type="entry name" value="Tyr/Ser_Pase_IphP-type"/>
</dbReference>
<name>A0A6G9YHN5_9NOCA</name>
<gene>
    <name evidence="2" type="ORF">F5544_24230</name>
</gene>
<evidence type="ECO:0000313" key="2">
    <source>
        <dbReference type="EMBL" id="QIS12701.1"/>
    </source>
</evidence>
<accession>A0A6G9YHN5</accession>
<keyword evidence="1" id="KW-0732">Signal</keyword>
<evidence type="ECO:0000313" key="3">
    <source>
        <dbReference type="Proteomes" id="UP000503540"/>
    </source>
</evidence>
<dbReference type="KEGG" id="nah:F5544_24230"/>
<dbReference type="SUPFAM" id="SSF52799">
    <property type="entry name" value="(Phosphotyrosine protein) phosphatases II"/>
    <property type="match status" value="1"/>
</dbReference>
<dbReference type="AlphaFoldDB" id="A0A6G9YHN5"/>
<sequence>MRIFRSMLVGIVVAVTFTAGVASGEPPSAPESPSLSADGKIDLQGAINVRDIGGYRTYDGATVKADKVIRADALQRLTDADVARLGSLNLGTVIDLRTPAEVRMMGADRLPAGVASVARPIDDTGLFEQMTRVIQSRDPVEQQRVLGDGGAERIMGEVYRSFFTDDARAKFGQTITELAATDSAMLYHCTAGKDRTGWLTYVVLRAVGVPESIAREDYLLSNRYRAAADAALRAQLRQAGLMQNPDLLIPLQEVRDEYLVVAVQQLEQTYGGFGKYLTEGLGLDPLTILRLRKNLVG</sequence>
<dbReference type="GO" id="GO:0004721">
    <property type="term" value="F:phosphoprotein phosphatase activity"/>
    <property type="evidence" value="ECO:0007669"/>
    <property type="project" value="InterPro"/>
</dbReference>
<dbReference type="Proteomes" id="UP000503540">
    <property type="component" value="Chromosome"/>
</dbReference>
<dbReference type="EMBL" id="CP046172">
    <property type="protein sequence ID" value="QIS12701.1"/>
    <property type="molecule type" value="Genomic_DNA"/>
</dbReference>
<protein>
    <submittedName>
        <fullName evidence="2">Protein-tyrosine-phosphatase</fullName>
    </submittedName>
</protein>
<dbReference type="InterPro" id="IPR029021">
    <property type="entry name" value="Prot-tyrosine_phosphatase-like"/>
</dbReference>
<evidence type="ECO:0000256" key="1">
    <source>
        <dbReference type="SAM" id="SignalP"/>
    </source>
</evidence>
<dbReference type="RefSeq" id="WP_238846630.1">
    <property type="nucleotide sequence ID" value="NZ_CP046172.1"/>
</dbReference>
<feature type="signal peptide" evidence="1">
    <location>
        <begin position="1"/>
        <end position="24"/>
    </location>
</feature>
<dbReference type="Pfam" id="PF13350">
    <property type="entry name" value="Y_phosphatase3"/>
    <property type="match status" value="1"/>
</dbReference>
<organism evidence="2 3">
    <name type="scientific">Nocardia arthritidis</name>
    <dbReference type="NCBI Taxonomy" id="228602"/>
    <lineage>
        <taxon>Bacteria</taxon>
        <taxon>Bacillati</taxon>
        <taxon>Actinomycetota</taxon>
        <taxon>Actinomycetes</taxon>
        <taxon>Mycobacteriales</taxon>
        <taxon>Nocardiaceae</taxon>
        <taxon>Nocardia</taxon>
    </lineage>
</organism>
<reference evidence="2 3" key="1">
    <citation type="journal article" date="2019" name="ACS Chem. Biol.">
        <title>Identification and Mobilization of a Cryptic Antibiotic Biosynthesis Gene Locus from a Human-Pathogenic Nocardia Isolate.</title>
        <authorList>
            <person name="Herisse M."/>
            <person name="Ishida K."/>
            <person name="Porter J.L."/>
            <person name="Howden B."/>
            <person name="Hertweck C."/>
            <person name="Stinear T.P."/>
            <person name="Pidot S.J."/>
        </authorList>
    </citation>
    <scope>NUCLEOTIDE SEQUENCE [LARGE SCALE GENOMIC DNA]</scope>
    <source>
        <strain evidence="2 3">AUSMDU00012717</strain>
    </source>
</reference>
<keyword evidence="3" id="KW-1185">Reference proteome</keyword>
<feature type="chain" id="PRO_5026135564" evidence="1">
    <location>
        <begin position="25"/>
        <end position="297"/>
    </location>
</feature>
<dbReference type="Gene3D" id="3.90.190.10">
    <property type="entry name" value="Protein tyrosine phosphatase superfamily"/>
    <property type="match status" value="1"/>
</dbReference>
<proteinExistence type="predicted"/>